<dbReference type="Proteomes" id="UP001168423">
    <property type="component" value="Unassembled WGS sequence"/>
</dbReference>
<reference evidence="11" key="1">
    <citation type="submission" date="2019-05" db="EMBL/GenBank/DDBJ databases">
        <title>Isolation and characterization of methanogens from the cold seep sediment at Four-Way Closure Ridge.</title>
        <authorList>
            <person name="You Y.-T."/>
            <person name="Chen S.-C."/>
            <person name="Zhang W.-L."/>
            <person name="Lai M.-C."/>
        </authorList>
    </citation>
    <scope>NUCLEOTIDE SEQUENCE</scope>
    <source>
        <strain evidence="11">FWC-SCC3</strain>
    </source>
</reference>
<dbReference type="InterPro" id="IPR045349">
    <property type="entry name" value="SLC41A1-3"/>
</dbReference>
<keyword evidence="8 9" id="KW-0472">Membrane</keyword>
<evidence type="ECO:0000256" key="6">
    <source>
        <dbReference type="ARBA" id="ARBA00022989"/>
    </source>
</evidence>
<keyword evidence="7" id="KW-0406">Ion transport</keyword>
<evidence type="ECO:0000256" key="7">
    <source>
        <dbReference type="ARBA" id="ARBA00023065"/>
    </source>
</evidence>
<evidence type="ECO:0000256" key="5">
    <source>
        <dbReference type="ARBA" id="ARBA00022842"/>
    </source>
</evidence>
<gene>
    <name evidence="11" type="ORF">FGW20_07075</name>
</gene>
<organism evidence="11 12">
    <name type="scientific">Methanoculleus methanifontis</name>
    <dbReference type="NCBI Taxonomy" id="2584086"/>
    <lineage>
        <taxon>Archaea</taxon>
        <taxon>Methanobacteriati</taxon>
        <taxon>Methanobacteriota</taxon>
        <taxon>Stenosarchaea group</taxon>
        <taxon>Methanomicrobia</taxon>
        <taxon>Methanomicrobiales</taxon>
        <taxon>Methanomicrobiaceae</taxon>
        <taxon>Methanoculleus</taxon>
    </lineage>
</organism>
<keyword evidence="4 9" id="KW-0812">Transmembrane</keyword>
<feature type="transmembrane region" description="Helical" evidence="9">
    <location>
        <begin position="39"/>
        <end position="64"/>
    </location>
</feature>
<keyword evidence="5" id="KW-0460">Magnesium</keyword>
<feature type="transmembrane region" description="Helical" evidence="9">
    <location>
        <begin position="12"/>
        <end position="33"/>
    </location>
</feature>
<proteinExistence type="inferred from homology"/>
<keyword evidence="12" id="KW-1185">Reference proteome</keyword>
<evidence type="ECO:0000256" key="3">
    <source>
        <dbReference type="ARBA" id="ARBA00022448"/>
    </source>
</evidence>
<evidence type="ECO:0000256" key="1">
    <source>
        <dbReference type="ARBA" id="ARBA00004141"/>
    </source>
</evidence>
<name>A0ABT8M192_9EURY</name>
<evidence type="ECO:0000256" key="8">
    <source>
        <dbReference type="ARBA" id="ARBA00023136"/>
    </source>
</evidence>
<evidence type="ECO:0000256" key="2">
    <source>
        <dbReference type="ARBA" id="ARBA00009749"/>
    </source>
</evidence>
<dbReference type="Pfam" id="PF01769">
    <property type="entry name" value="MgtE"/>
    <property type="match status" value="2"/>
</dbReference>
<feature type="transmembrane region" description="Helical" evidence="9">
    <location>
        <begin position="173"/>
        <end position="190"/>
    </location>
</feature>
<protein>
    <submittedName>
        <fullName evidence="11">Magnesium transporter MgtE</fullName>
    </submittedName>
</protein>
<evidence type="ECO:0000313" key="11">
    <source>
        <dbReference type="EMBL" id="MDN7012805.1"/>
    </source>
</evidence>
<evidence type="ECO:0000256" key="9">
    <source>
        <dbReference type="SAM" id="Phobius"/>
    </source>
</evidence>
<evidence type="ECO:0000313" key="12">
    <source>
        <dbReference type="Proteomes" id="UP001168423"/>
    </source>
</evidence>
<keyword evidence="6 9" id="KW-1133">Transmembrane helix</keyword>
<dbReference type="SUPFAM" id="SSF161093">
    <property type="entry name" value="MgtE membrane domain-like"/>
    <property type="match status" value="2"/>
</dbReference>
<evidence type="ECO:0000256" key="4">
    <source>
        <dbReference type="ARBA" id="ARBA00022692"/>
    </source>
</evidence>
<feature type="transmembrane region" description="Helical" evidence="9">
    <location>
        <begin position="95"/>
        <end position="116"/>
    </location>
</feature>
<dbReference type="InterPro" id="IPR036739">
    <property type="entry name" value="SLC41_membr_dom_sf"/>
</dbReference>
<feature type="transmembrane region" description="Helical" evidence="9">
    <location>
        <begin position="335"/>
        <end position="360"/>
    </location>
</feature>
<sequence>MEQGIFSRSRLILTGLGALLASAVISSIAGIYLGSVREVLALIPGLMVLLPSIIHIRGSIAGVFACRLSSAMHLGEFSIDFEEGSVLGDNIRASFVITILIALVIGIFSYAASRIFDTPVVGVTDLVLISVVTGIVAGAVVTGITLLIALASYRYGLDLDMIGAPTVTTSGDIITLPILVLSATFVMLLSPAMRMVLGSIVVAVTVAAIVYTLHRPEGIGPIVWENLFLLIPLSVLGTLAGLTYSFNLDALVAIAVFLILIPPFTGCLGSIGGILGSRLSTGMHTGELNPSFLPERGVVHHFIISYLYTLILLPLLALIAHGAAVLMGLNSPGLGMLVIISLAAGLVVMTLVNGVAYVTASLSFRYGLDPDNFGIPVITSLIDLIGAAALVTAIGLLL</sequence>
<dbReference type="PANTHER" id="PTHR16228">
    <property type="entry name" value="DIVALENT CATION TRANSPORTER SOLUTE CARRIER FAMILY 41"/>
    <property type="match status" value="1"/>
</dbReference>
<feature type="transmembrane region" description="Helical" evidence="9">
    <location>
        <begin position="250"/>
        <end position="275"/>
    </location>
</feature>
<feature type="transmembrane region" description="Helical" evidence="9">
    <location>
        <begin position="306"/>
        <end position="329"/>
    </location>
</feature>
<dbReference type="PANTHER" id="PTHR16228:SF7">
    <property type="entry name" value="SLC41A_MGTE INTEGRAL MEMBRANE DOMAIN-CONTAINING PROTEIN"/>
    <property type="match status" value="1"/>
</dbReference>
<feature type="domain" description="SLC41A/MgtE integral membrane" evidence="10">
    <location>
        <begin position="261"/>
        <end position="392"/>
    </location>
</feature>
<feature type="domain" description="SLC41A/MgtE integral membrane" evidence="10">
    <location>
        <begin position="51"/>
        <end position="181"/>
    </location>
</feature>
<comment type="similarity">
    <text evidence="2">Belongs to the SLC41A transporter family.</text>
</comment>
<comment type="subcellular location">
    <subcellularLocation>
        <location evidence="1">Membrane</location>
        <topology evidence="1">Multi-pass membrane protein</topology>
    </subcellularLocation>
</comment>
<feature type="transmembrane region" description="Helical" evidence="9">
    <location>
        <begin position="226"/>
        <end position="244"/>
    </location>
</feature>
<dbReference type="RefSeq" id="WP_301677395.1">
    <property type="nucleotide sequence ID" value="NZ_VCYI01000008.1"/>
</dbReference>
<comment type="caution">
    <text evidence="11">The sequence shown here is derived from an EMBL/GenBank/DDBJ whole genome shotgun (WGS) entry which is preliminary data.</text>
</comment>
<dbReference type="Gene3D" id="1.10.357.20">
    <property type="entry name" value="SLC41 divalent cation transporters, integral membrane domain"/>
    <property type="match status" value="2"/>
</dbReference>
<keyword evidence="3" id="KW-0813">Transport</keyword>
<accession>A0ABT8M192</accession>
<feature type="transmembrane region" description="Helical" evidence="9">
    <location>
        <begin position="372"/>
        <end position="397"/>
    </location>
</feature>
<dbReference type="InterPro" id="IPR006667">
    <property type="entry name" value="SLC41_membr_dom"/>
</dbReference>
<feature type="transmembrane region" description="Helical" evidence="9">
    <location>
        <begin position="128"/>
        <end position="153"/>
    </location>
</feature>
<evidence type="ECO:0000259" key="10">
    <source>
        <dbReference type="Pfam" id="PF01769"/>
    </source>
</evidence>
<dbReference type="EMBL" id="VCYI01000008">
    <property type="protein sequence ID" value="MDN7012805.1"/>
    <property type="molecule type" value="Genomic_DNA"/>
</dbReference>
<feature type="transmembrane region" description="Helical" evidence="9">
    <location>
        <begin position="196"/>
        <end position="214"/>
    </location>
</feature>